<dbReference type="EMBL" id="WNYA01000002">
    <property type="protein sequence ID" value="KAG8589203.1"/>
    <property type="molecule type" value="Genomic_DNA"/>
</dbReference>
<dbReference type="AlphaFoldDB" id="A0AAV7CW60"/>
<reference evidence="1" key="1">
    <citation type="thesis" date="2020" institute="ProQuest LLC" country="789 East Eisenhower Parkway, Ann Arbor, MI, USA">
        <title>Comparative Genomics and Chromosome Evolution.</title>
        <authorList>
            <person name="Mudd A.B."/>
        </authorList>
    </citation>
    <scope>NUCLEOTIDE SEQUENCE</scope>
    <source>
        <strain evidence="1">237g6f4</strain>
        <tissue evidence="1">Blood</tissue>
    </source>
</reference>
<sequence length="132" mass="15233">MQSLCDLTELKNTALKTPCRLCLPTDRSPEIIHKIRVIYSSNNCVSVCDHIFLHFHILHVAEQVQICFIFCGLGRQIPTVQRIYTIFISRTEFTILQISSPQACTGEVRWLKLKWTLISIYLHKSGVFLLPM</sequence>
<protein>
    <submittedName>
        <fullName evidence="1">Uncharacterized protein</fullName>
    </submittedName>
</protein>
<evidence type="ECO:0000313" key="2">
    <source>
        <dbReference type="Proteomes" id="UP000824782"/>
    </source>
</evidence>
<proteinExistence type="predicted"/>
<evidence type="ECO:0000313" key="1">
    <source>
        <dbReference type="EMBL" id="KAG8589203.1"/>
    </source>
</evidence>
<accession>A0AAV7CW60</accession>
<comment type="caution">
    <text evidence="1">The sequence shown here is derived from an EMBL/GenBank/DDBJ whole genome shotgun (WGS) entry which is preliminary data.</text>
</comment>
<name>A0AAV7CW60_ENGPU</name>
<keyword evidence="2" id="KW-1185">Reference proteome</keyword>
<organism evidence="1 2">
    <name type="scientific">Engystomops pustulosus</name>
    <name type="common">Tungara frog</name>
    <name type="synonym">Physalaemus pustulosus</name>
    <dbReference type="NCBI Taxonomy" id="76066"/>
    <lineage>
        <taxon>Eukaryota</taxon>
        <taxon>Metazoa</taxon>
        <taxon>Chordata</taxon>
        <taxon>Craniata</taxon>
        <taxon>Vertebrata</taxon>
        <taxon>Euteleostomi</taxon>
        <taxon>Amphibia</taxon>
        <taxon>Batrachia</taxon>
        <taxon>Anura</taxon>
        <taxon>Neobatrachia</taxon>
        <taxon>Hyloidea</taxon>
        <taxon>Leptodactylidae</taxon>
        <taxon>Leiuperinae</taxon>
        <taxon>Engystomops</taxon>
    </lineage>
</organism>
<gene>
    <name evidence="1" type="ORF">GDO81_006303</name>
</gene>
<dbReference type="Proteomes" id="UP000824782">
    <property type="component" value="Unassembled WGS sequence"/>
</dbReference>